<gene>
    <name evidence="7" type="ORF">IDH44_20590</name>
</gene>
<dbReference type="Pfam" id="PF13416">
    <property type="entry name" value="SBP_bac_8"/>
    <property type="match status" value="1"/>
</dbReference>
<dbReference type="Gene3D" id="3.40.190.10">
    <property type="entry name" value="Periplasmic binding protein-like II"/>
    <property type="match status" value="2"/>
</dbReference>
<evidence type="ECO:0000313" key="7">
    <source>
        <dbReference type="EMBL" id="MBD2847595.1"/>
    </source>
</evidence>
<accession>A0A927BXL1</accession>
<dbReference type="PANTHER" id="PTHR43649:SF33">
    <property type="entry name" value="POLYGALACTURONAN_RHAMNOGALACTURONAN-BINDING PROTEIN YTCQ"/>
    <property type="match status" value="1"/>
</dbReference>
<dbReference type="AlphaFoldDB" id="A0A927BXL1"/>
<keyword evidence="4" id="KW-0564">Palmitate</keyword>
<feature type="signal peptide" evidence="6">
    <location>
        <begin position="1"/>
        <end position="28"/>
    </location>
</feature>
<feature type="chain" id="PRO_5037508190" evidence="6">
    <location>
        <begin position="29"/>
        <end position="506"/>
    </location>
</feature>
<dbReference type="SUPFAM" id="SSF53850">
    <property type="entry name" value="Periplasmic binding protein-like II"/>
    <property type="match status" value="1"/>
</dbReference>
<dbReference type="PROSITE" id="PS51257">
    <property type="entry name" value="PROKAR_LIPOPROTEIN"/>
    <property type="match status" value="1"/>
</dbReference>
<dbReference type="InterPro" id="IPR050490">
    <property type="entry name" value="Bact_solute-bd_prot1"/>
</dbReference>
<comment type="caution">
    <text evidence="7">The sequence shown here is derived from an EMBL/GenBank/DDBJ whole genome shotgun (WGS) entry which is preliminary data.</text>
</comment>
<proteinExistence type="predicted"/>
<dbReference type="InterPro" id="IPR006059">
    <property type="entry name" value="SBP"/>
</dbReference>
<keyword evidence="1" id="KW-1003">Cell membrane</keyword>
<name>A0A927BXL1_9BACL</name>
<evidence type="ECO:0000256" key="3">
    <source>
        <dbReference type="ARBA" id="ARBA00023136"/>
    </source>
</evidence>
<evidence type="ECO:0000256" key="1">
    <source>
        <dbReference type="ARBA" id="ARBA00022475"/>
    </source>
</evidence>
<protein>
    <submittedName>
        <fullName evidence="7">Extracellular solute-binding protein</fullName>
    </submittedName>
</protein>
<dbReference type="PANTHER" id="PTHR43649">
    <property type="entry name" value="ARABINOSE-BINDING PROTEIN-RELATED"/>
    <property type="match status" value="1"/>
</dbReference>
<dbReference type="RefSeq" id="WP_190920703.1">
    <property type="nucleotide sequence ID" value="NZ_JACXIZ010000041.1"/>
</dbReference>
<evidence type="ECO:0000256" key="2">
    <source>
        <dbReference type="ARBA" id="ARBA00022729"/>
    </source>
</evidence>
<organism evidence="7 8">
    <name type="scientific">Paenibacillus sabuli</name>
    <dbReference type="NCBI Taxonomy" id="2772509"/>
    <lineage>
        <taxon>Bacteria</taxon>
        <taxon>Bacillati</taxon>
        <taxon>Bacillota</taxon>
        <taxon>Bacilli</taxon>
        <taxon>Bacillales</taxon>
        <taxon>Paenibacillaceae</taxon>
        <taxon>Paenibacillus</taxon>
    </lineage>
</organism>
<dbReference type="Proteomes" id="UP000621560">
    <property type="component" value="Unassembled WGS sequence"/>
</dbReference>
<evidence type="ECO:0000313" key="8">
    <source>
        <dbReference type="Proteomes" id="UP000621560"/>
    </source>
</evidence>
<keyword evidence="8" id="KW-1185">Reference proteome</keyword>
<reference evidence="7" key="1">
    <citation type="submission" date="2020-09" db="EMBL/GenBank/DDBJ databases">
        <title>A novel bacterium of genus Paenibacillus, isolated from South China Sea.</title>
        <authorList>
            <person name="Huang H."/>
            <person name="Mo K."/>
            <person name="Hu Y."/>
        </authorList>
    </citation>
    <scope>NUCLEOTIDE SEQUENCE</scope>
    <source>
        <strain evidence="7">IB182496</strain>
    </source>
</reference>
<evidence type="ECO:0000256" key="6">
    <source>
        <dbReference type="SAM" id="SignalP"/>
    </source>
</evidence>
<evidence type="ECO:0000256" key="4">
    <source>
        <dbReference type="ARBA" id="ARBA00023139"/>
    </source>
</evidence>
<dbReference type="EMBL" id="JACXIZ010000041">
    <property type="protein sequence ID" value="MBD2847595.1"/>
    <property type="molecule type" value="Genomic_DNA"/>
</dbReference>
<sequence length="506" mass="56325">MNKKGIMTTMLASAMLAGALSACSGGNANSNNQGTPETSGGNAAEPVEISIMLQAAEPLPDNYFMIDELEERLGVKLDIQTYLPDDYTSKINTGLASDSATDIFFLSDRNMFNKLAKQGVLFDFDPYMDQLQPTVDFVGEDNLVKGQAAGKQYGIPQTARAYQYSLWARQDWLDALELAAPTDLEQFQEVLGAFRNDDPDGNGKKDTYGYSGRPNEALGPLFGAFGTTYPGYFYVKDGALVNSLYDPAMKDALAYIKGLFDADLIDPEMLGNTKLQHKDKAFQGQIGMLYFNWPNIAREDKIQEYKTVNPDAEWVQLDLPQGPGGQYAYYDDLGAATVAAFPKSVEKDPAKVEKLIELLNYVSSPEGSQLVMYGLEDVHYEIKDGEIVPVSDEAAVQEAAFTYLFQFTGRDEMVYLKSKFPNQEAAYTFANEMPLLPVYNSFVDNPEGYNAADASRYMEEELYKFLYGKRSLDEYDDFLNTLETTFGYKAYMDAAEQQLTELGILE</sequence>
<keyword evidence="2 6" id="KW-0732">Signal</keyword>
<keyword evidence="5" id="KW-0449">Lipoprotein</keyword>
<evidence type="ECO:0000256" key="5">
    <source>
        <dbReference type="ARBA" id="ARBA00023288"/>
    </source>
</evidence>
<keyword evidence="3" id="KW-0472">Membrane</keyword>